<protein>
    <submittedName>
        <fullName evidence="1">Uncharacterized protein</fullName>
    </submittedName>
</protein>
<reference evidence="1 2" key="1">
    <citation type="submission" date="2022-12" db="EMBL/GenBank/DDBJ databases">
        <title>Genomic features and morphological characterization of a novel Knufia sp. strain isolated from spacecraft assembly facility.</title>
        <authorList>
            <person name="Teixeira M."/>
            <person name="Chander A.M."/>
            <person name="Stajich J.E."/>
            <person name="Venkateswaran K."/>
        </authorList>
    </citation>
    <scope>NUCLEOTIDE SEQUENCE [LARGE SCALE GENOMIC DNA]</scope>
    <source>
        <strain evidence="1 2">FJI-L2-BK-P2</strain>
    </source>
</reference>
<evidence type="ECO:0000313" key="2">
    <source>
        <dbReference type="Proteomes" id="UP001316803"/>
    </source>
</evidence>
<sequence>MRPLTPTIIDVETKTVVDASEEEEIEGGRQESLIVANEADATKNIADVEDEDESGNGDVPRNFQRGVPKALVICFPVEITDEKEGET</sequence>
<organism evidence="1 2">
    <name type="scientific">Knufia fluminis</name>
    <dbReference type="NCBI Taxonomy" id="191047"/>
    <lineage>
        <taxon>Eukaryota</taxon>
        <taxon>Fungi</taxon>
        <taxon>Dikarya</taxon>
        <taxon>Ascomycota</taxon>
        <taxon>Pezizomycotina</taxon>
        <taxon>Eurotiomycetes</taxon>
        <taxon>Chaetothyriomycetidae</taxon>
        <taxon>Chaetothyriales</taxon>
        <taxon>Trichomeriaceae</taxon>
        <taxon>Knufia</taxon>
    </lineage>
</organism>
<keyword evidence="2" id="KW-1185">Reference proteome</keyword>
<accession>A0AAN8F8L6</accession>
<name>A0AAN8F8L6_9EURO</name>
<gene>
    <name evidence="1" type="ORF">OHC33_005904</name>
</gene>
<proteinExistence type="predicted"/>
<dbReference type="Proteomes" id="UP001316803">
    <property type="component" value="Unassembled WGS sequence"/>
</dbReference>
<dbReference type="AlphaFoldDB" id="A0AAN8F8L6"/>
<dbReference type="EMBL" id="JAKLMC020000012">
    <property type="protein sequence ID" value="KAK5953336.1"/>
    <property type="molecule type" value="Genomic_DNA"/>
</dbReference>
<evidence type="ECO:0000313" key="1">
    <source>
        <dbReference type="EMBL" id="KAK5953336.1"/>
    </source>
</evidence>
<comment type="caution">
    <text evidence="1">The sequence shown here is derived from an EMBL/GenBank/DDBJ whole genome shotgun (WGS) entry which is preliminary data.</text>
</comment>